<dbReference type="Gene3D" id="3.40.1190.20">
    <property type="match status" value="1"/>
</dbReference>
<proteinExistence type="predicted"/>
<reference evidence="5 6" key="1">
    <citation type="submission" date="2021-05" db="EMBL/GenBank/DDBJ databases">
        <title>Kineosporia and Streptomyces sp. nov. two new marine actinobacteria isolated from Coral.</title>
        <authorList>
            <person name="Buangrab K."/>
            <person name="Sutthacheep M."/>
            <person name="Yeemin T."/>
            <person name="Harunari E."/>
            <person name="Igarashi Y."/>
            <person name="Kanchanasin P."/>
            <person name="Tanasupawat S."/>
            <person name="Phongsopitanun W."/>
        </authorList>
    </citation>
    <scope>NUCLEOTIDE SEQUENCE [LARGE SCALE GENOMIC DNA]</scope>
    <source>
        <strain evidence="5 6">J2-2</strain>
    </source>
</reference>
<keyword evidence="2 5" id="KW-0418">Kinase</keyword>
<sequence>MNHVVIVGMRADQAVAAAAFLDGPGVATVDGSGHPVCPADVSADTVANADALLVNLDVPADVVRTALYHARGKVMLDPTPSYGDHPDQIAAWVDVLAPFVHVLVPDPPTVGVLSRTAPGTTVDELFSQARDLAERLRVSVIVPMGASGALMAAQGARPRLVPAPPVRVVDTAGADDCFRGVLAVLLAEKVPLPEAVDTAVRAAAWSATAPGPRGALPTRDQVSSLSTTS</sequence>
<dbReference type="Proteomes" id="UP001197247">
    <property type="component" value="Unassembled WGS sequence"/>
</dbReference>
<dbReference type="EC" id="2.7.4.7" evidence="5"/>
<feature type="region of interest" description="Disordered" evidence="3">
    <location>
        <begin position="207"/>
        <end position="229"/>
    </location>
</feature>
<dbReference type="PANTHER" id="PTHR10584:SF166">
    <property type="entry name" value="RIBOKINASE"/>
    <property type="match status" value="1"/>
</dbReference>
<dbReference type="SUPFAM" id="SSF53613">
    <property type="entry name" value="Ribokinase-like"/>
    <property type="match status" value="1"/>
</dbReference>
<dbReference type="GO" id="GO:0008902">
    <property type="term" value="F:hydroxymethylpyrimidine kinase activity"/>
    <property type="evidence" value="ECO:0007669"/>
    <property type="project" value="UniProtKB-EC"/>
</dbReference>
<gene>
    <name evidence="5" type="ORF">KIH74_12985</name>
</gene>
<name>A0ABS5TFI1_9ACTN</name>
<dbReference type="PANTHER" id="PTHR10584">
    <property type="entry name" value="SUGAR KINASE"/>
    <property type="match status" value="1"/>
</dbReference>
<evidence type="ECO:0000256" key="1">
    <source>
        <dbReference type="ARBA" id="ARBA00022679"/>
    </source>
</evidence>
<feature type="compositionally biased region" description="Polar residues" evidence="3">
    <location>
        <begin position="220"/>
        <end position="229"/>
    </location>
</feature>
<evidence type="ECO:0000256" key="2">
    <source>
        <dbReference type="ARBA" id="ARBA00022777"/>
    </source>
</evidence>
<dbReference type="InterPro" id="IPR011611">
    <property type="entry name" value="PfkB_dom"/>
</dbReference>
<organism evidence="5 6">
    <name type="scientific">Kineosporia corallincola</name>
    <dbReference type="NCBI Taxonomy" id="2835133"/>
    <lineage>
        <taxon>Bacteria</taxon>
        <taxon>Bacillati</taxon>
        <taxon>Actinomycetota</taxon>
        <taxon>Actinomycetes</taxon>
        <taxon>Kineosporiales</taxon>
        <taxon>Kineosporiaceae</taxon>
        <taxon>Kineosporia</taxon>
    </lineage>
</organism>
<dbReference type="EC" id="2.7.1.49" evidence="5"/>
<dbReference type="InterPro" id="IPR029056">
    <property type="entry name" value="Ribokinase-like"/>
</dbReference>
<evidence type="ECO:0000259" key="4">
    <source>
        <dbReference type="Pfam" id="PF00294"/>
    </source>
</evidence>
<dbReference type="GO" id="GO:0008972">
    <property type="term" value="F:phosphomethylpyrimidine kinase activity"/>
    <property type="evidence" value="ECO:0007669"/>
    <property type="project" value="UniProtKB-EC"/>
</dbReference>
<evidence type="ECO:0000256" key="3">
    <source>
        <dbReference type="SAM" id="MobiDB-lite"/>
    </source>
</evidence>
<keyword evidence="6" id="KW-1185">Reference proteome</keyword>
<accession>A0ABS5TFI1</accession>
<dbReference type="Pfam" id="PF00294">
    <property type="entry name" value="PfkB"/>
    <property type="match status" value="1"/>
</dbReference>
<comment type="caution">
    <text evidence="5">The sequence shown here is derived from an EMBL/GenBank/DDBJ whole genome shotgun (WGS) entry which is preliminary data.</text>
</comment>
<protein>
    <submittedName>
        <fullName evidence="5">Bifunctional hydroxymethylpyrimidine kinase/phosphomethylpyrimidine kinase</fullName>
        <ecNumber evidence="5">2.7.1.49</ecNumber>
        <ecNumber evidence="5">2.7.4.7</ecNumber>
    </submittedName>
</protein>
<evidence type="ECO:0000313" key="5">
    <source>
        <dbReference type="EMBL" id="MBT0769845.1"/>
    </source>
</evidence>
<dbReference type="RefSeq" id="WP_214156147.1">
    <property type="nucleotide sequence ID" value="NZ_JAHBAY010000005.1"/>
</dbReference>
<dbReference type="EMBL" id="JAHBAY010000005">
    <property type="protein sequence ID" value="MBT0769845.1"/>
    <property type="molecule type" value="Genomic_DNA"/>
</dbReference>
<evidence type="ECO:0000313" key="6">
    <source>
        <dbReference type="Proteomes" id="UP001197247"/>
    </source>
</evidence>
<keyword evidence="1 5" id="KW-0808">Transferase</keyword>
<feature type="domain" description="Carbohydrate kinase PfkB" evidence="4">
    <location>
        <begin position="117"/>
        <end position="218"/>
    </location>
</feature>